<dbReference type="Pfam" id="PF00583">
    <property type="entry name" value="Acetyltransf_1"/>
    <property type="match status" value="1"/>
</dbReference>
<dbReference type="InterPro" id="IPR000182">
    <property type="entry name" value="GNAT_dom"/>
</dbReference>
<sequence length="244" mass="26851">MVRDPWGLRTWRTVRNEQTPEEAAMGGRQLHLHLTTWLGQWPAGPGLHVVAARRRAQPAWDGRLRPAIAVSAGEHQVLSVAPERVAAVRELALGSSRRLLAGLPTAVGHPDWVVHDDVFRWTEDPAPLPDVGEWIPPTSPGLPPWLRLFDRPVLVVRDDHGRYRAGVGVKWHDVYGRELAVGTVPAARGRGLARRLVAQAARRVLAEGAVPTYLHSRRNAASARVAEAAGFPDRGWRSFGVYPG</sequence>
<dbReference type="CDD" id="cd04301">
    <property type="entry name" value="NAT_SF"/>
    <property type="match status" value="1"/>
</dbReference>
<keyword evidence="3" id="KW-1185">Reference proteome</keyword>
<dbReference type="Gene3D" id="3.40.630.30">
    <property type="match status" value="1"/>
</dbReference>
<proteinExistence type="predicted"/>
<evidence type="ECO:0000313" key="3">
    <source>
        <dbReference type="Proteomes" id="UP000000235"/>
    </source>
</evidence>
<dbReference type="AlphaFoldDB" id="A4X468"/>
<dbReference type="STRING" id="369723.Strop_1198"/>
<evidence type="ECO:0000313" key="2">
    <source>
        <dbReference type="EMBL" id="ABP53668.1"/>
    </source>
</evidence>
<evidence type="ECO:0000259" key="1">
    <source>
        <dbReference type="PROSITE" id="PS51186"/>
    </source>
</evidence>
<keyword evidence="2" id="KW-0808">Transferase</keyword>
<accession>A4X468</accession>
<organism evidence="2 3">
    <name type="scientific">Salinispora tropica (strain ATCC BAA-916 / DSM 44818 / JCM 13857 / NBRC 105044 / CNB-440)</name>
    <dbReference type="NCBI Taxonomy" id="369723"/>
    <lineage>
        <taxon>Bacteria</taxon>
        <taxon>Bacillati</taxon>
        <taxon>Actinomycetota</taxon>
        <taxon>Actinomycetes</taxon>
        <taxon>Micromonosporales</taxon>
        <taxon>Micromonosporaceae</taxon>
        <taxon>Salinispora</taxon>
    </lineage>
</organism>
<dbReference type="HOGENOM" id="CLU_1097583_0_0_11"/>
<reference evidence="3" key="1">
    <citation type="journal article" date="2007" name="Proc. Natl. Acad. Sci. U.S.A.">
        <title>Genome sequencing reveals complex secondary metabolome in the marine actinomycete Salinispora tropica.</title>
        <authorList>
            <person name="Udwary D.W."/>
            <person name="Zeigler L."/>
            <person name="Asolkar R.N."/>
            <person name="Singan V."/>
            <person name="Lapidus A."/>
            <person name="Fenical W."/>
            <person name="Jensen P.R."/>
            <person name="Moore B.S."/>
        </authorList>
    </citation>
    <scope>NUCLEOTIDE SEQUENCE [LARGE SCALE GENOMIC DNA]</scope>
    <source>
        <strain evidence="3">ATCC BAA-916 / DSM 44818 / CNB-440</strain>
    </source>
</reference>
<protein>
    <submittedName>
        <fullName evidence="2">GCN5-related N-acetyltransferase</fullName>
    </submittedName>
</protein>
<gene>
    <name evidence="2" type="ordered locus">Strop_1198</name>
</gene>
<dbReference type="InterPro" id="IPR016181">
    <property type="entry name" value="Acyl_CoA_acyltransferase"/>
</dbReference>
<feature type="domain" description="N-acetyltransferase" evidence="1">
    <location>
        <begin position="116"/>
        <end position="244"/>
    </location>
</feature>
<dbReference type="PROSITE" id="PS51186">
    <property type="entry name" value="GNAT"/>
    <property type="match status" value="1"/>
</dbReference>
<dbReference type="Proteomes" id="UP000000235">
    <property type="component" value="Chromosome"/>
</dbReference>
<dbReference type="eggNOG" id="COG0456">
    <property type="taxonomic scope" value="Bacteria"/>
</dbReference>
<dbReference type="KEGG" id="stp:Strop_1198"/>
<dbReference type="EMBL" id="CP000667">
    <property type="protein sequence ID" value="ABP53668.1"/>
    <property type="molecule type" value="Genomic_DNA"/>
</dbReference>
<dbReference type="GO" id="GO:0016747">
    <property type="term" value="F:acyltransferase activity, transferring groups other than amino-acyl groups"/>
    <property type="evidence" value="ECO:0007669"/>
    <property type="project" value="InterPro"/>
</dbReference>
<dbReference type="SUPFAM" id="SSF55729">
    <property type="entry name" value="Acyl-CoA N-acyltransferases (Nat)"/>
    <property type="match status" value="1"/>
</dbReference>
<name>A4X468_SALTO</name>